<dbReference type="EMBL" id="JAJSOF020000013">
    <property type="protein sequence ID" value="KAJ4443547.1"/>
    <property type="molecule type" value="Genomic_DNA"/>
</dbReference>
<evidence type="ECO:0008006" key="3">
    <source>
        <dbReference type="Google" id="ProtNLM"/>
    </source>
</evidence>
<name>A0ABQ8TAG8_PERAM</name>
<evidence type="ECO:0000313" key="2">
    <source>
        <dbReference type="Proteomes" id="UP001148838"/>
    </source>
</evidence>
<protein>
    <recommendedName>
        <fullName evidence="3">Transposase</fullName>
    </recommendedName>
</protein>
<organism evidence="1 2">
    <name type="scientific">Periplaneta americana</name>
    <name type="common">American cockroach</name>
    <name type="synonym">Blatta americana</name>
    <dbReference type="NCBI Taxonomy" id="6978"/>
    <lineage>
        <taxon>Eukaryota</taxon>
        <taxon>Metazoa</taxon>
        <taxon>Ecdysozoa</taxon>
        <taxon>Arthropoda</taxon>
        <taxon>Hexapoda</taxon>
        <taxon>Insecta</taxon>
        <taxon>Pterygota</taxon>
        <taxon>Neoptera</taxon>
        <taxon>Polyneoptera</taxon>
        <taxon>Dictyoptera</taxon>
        <taxon>Blattodea</taxon>
        <taxon>Blattoidea</taxon>
        <taxon>Blattidae</taxon>
        <taxon>Blattinae</taxon>
        <taxon>Periplaneta</taxon>
    </lineage>
</organism>
<accession>A0ABQ8TAG8</accession>
<proteinExistence type="predicted"/>
<reference evidence="1 2" key="1">
    <citation type="journal article" date="2022" name="Allergy">
        <title>Genome assembly and annotation of Periplaneta americana reveal a comprehensive cockroach allergen profile.</title>
        <authorList>
            <person name="Wang L."/>
            <person name="Xiong Q."/>
            <person name="Saelim N."/>
            <person name="Wang L."/>
            <person name="Nong W."/>
            <person name="Wan A.T."/>
            <person name="Shi M."/>
            <person name="Liu X."/>
            <person name="Cao Q."/>
            <person name="Hui J.H.L."/>
            <person name="Sookrung N."/>
            <person name="Leung T.F."/>
            <person name="Tungtrongchitr A."/>
            <person name="Tsui S.K.W."/>
        </authorList>
    </citation>
    <scope>NUCLEOTIDE SEQUENCE [LARGE SCALE GENOMIC DNA]</scope>
    <source>
        <strain evidence="1">PWHHKU_190912</strain>
    </source>
</reference>
<evidence type="ECO:0000313" key="1">
    <source>
        <dbReference type="EMBL" id="KAJ4443547.1"/>
    </source>
</evidence>
<comment type="caution">
    <text evidence="1">The sequence shown here is derived from an EMBL/GenBank/DDBJ whole genome shotgun (WGS) entry which is preliminary data.</text>
</comment>
<sequence length="104" mass="11818">MPPVLSVEERARIAARYEVWGSDECKGSGVLNKLLTTGSVDDARRSGRSISRRPENVVRVRDMIMRSPKKSLRQGARESDLSRYAVATILMKDLSFKPWKPHYV</sequence>
<dbReference type="Proteomes" id="UP001148838">
    <property type="component" value="Unassembled WGS sequence"/>
</dbReference>
<keyword evidence="2" id="KW-1185">Reference proteome</keyword>
<gene>
    <name evidence="1" type="ORF">ANN_05220</name>
</gene>